<organism evidence="2">
    <name type="scientific">Thermoleptolyngbya oregonensis NK1-22</name>
    <dbReference type="NCBI Taxonomy" id="2547457"/>
    <lineage>
        <taxon>Bacteria</taxon>
        <taxon>Bacillati</taxon>
        <taxon>Cyanobacteriota</taxon>
        <taxon>Cyanophyceae</taxon>
        <taxon>Oculatellales</taxon>
        <taxon>Oculatellaceae</taxon>
        <taxon>Thermoleptolyngbya</taxon>
    </lineage>
</organism>
<sequence>MSSFPPPPAQTRLEILQRFRVSYLWWTLLFAALAIAAIAWRWSQGTDFANGVPFHQSVPILLAAASLVNGISFYFQNRYVRHLLKQPNIAQTFHLGRFTLRFYAINLAVALALSILGFYPLLVLLFFYWIYPMMVWLIPYHLITGAILGREIRQGLGRF</sequence>
<keyword evidence="1" id="KW-1133">Transmembrane helix</keyword>
<evidence type="ECO:0000256" key="1">
    <source>
        <dbReference type="SAM" id="Phobius"/>
    </source>
</evidence>
<feature type="transmembrane region" description="Helical" evidence="1">
    <location>
        <begin position="21"/>
        <end position="42"/>
    </location>
</feature>
<feature type="transmembrane region" description="Helical" evidence="1">
    <location>
        <begin position="54"/>
        <end position="75"/>
    </location>
</feature>
<reference evidence="2" key="1">
    <citation type="submission" date="2020-05" db="EMBL/GenBank/DDBJ databases">
        <authorList>
            <person name="Zhu T."/>
            <person name="Keshari N."/>
            <person name="Lu X."/>
        </authorList>
    </citation>
    <scope>NUCLEOTIDE SEQUENCE</scope>
    <source>
        <strain evidence="2">NK1-22</strain>
    </source>
</reference>
<name>A0AA96YLK2_9CYAN</name>
<dbReference type="AlphaFoldDB" id="A0AA96YLK2"/>
<keyword evidence="1" id="KW-0812">Transmembrane</keyword>
<proteinExistence type="predicted"/>
<evidence type="ECO:0000313" key="2">
    <source>
        <dbReference type="EMBL" id="WOB42412.1"/>
    </source>
</evidence>
<accession>A0AA96YLK2</accession>
<keyword evidence="1" id="KW-0472">Membrane</keyword>
<feature type="transmembrane region" description="Helical" evidence="1">
    <location>
        <begin position="128"/>
        <end position="149"/>
    </location>
</feature>
<protein>
    <submittedName>
        <fullName evidence="2">Uncharacterized protein</fullName>
    </submittedName>
</protein>
<gene>
    <name evidence="2" type="ORF">HNI00_04020</name>
</gene>
<feature type="transmembrane region" description="Helical" evidence="1">
    <location>
        <begin position="102"/>
        <end position="122"/>
    </location>
</feature>
<dbReference type="RefSeq" id="WP_316790891.1">
    <property type="nucleotide sequence ID" value="NZ_CP053540.1"/>
</dbReference>
<dbReference type="KEGG" id="tog:HNI00_04020"/>
<dbReference type="EMBL" id="CP053540">
    <property type="protein sequence ID" value="WOB42412.1"/>
    <property type="molecule type" value="Genomic_DNA"/>
</dbReference>